<sequence>MRLESGFRGVAEVVETEGGLRPLRLTAEQHRRAPESLQLMAEFTSGVRLVLRTAASRLDLDVIIERYVMRHLGRPTRDAEFLAEAGGEVIARAVATPTGSRIERGRGEPYGREPGPVVRVTLDLGAASARRDVVVWFPHDAGVTLAGVSGDAPVEPVPDSARPHWVHHGSSISHGGNAHDPRETWPAQVGRALGIRWSNLGFGGNAMLDPMTARSIAAMDADVVTLELGINIVGADAMRPRALTSATHAFLDALRDRHPDAPIVLIGAFACPALETTPGPMVATPNGPRGTERGQDADVLTLQRSREVLRAVAAVRDDPALHYLDGLELFGTADAHLLEDGLHPSQCGLDLIARRFLEREVIGPVRADR</sequence>
<evidence type="ECO:0000259" key="1">
    <source>
        <dbReference type="Pfam" id="PF13472"/>
    </source>
</evidence>
<dbReference type="Gene3D" id="3.40.50.1110">
    <property type="entry name" value="SGNH hydrolase"/>
    <property type="match status" value="1"/>
</dbReference>
<accession>A0A2M9CP23</accession>
<dbReference type="Pfam" id="PF13472">
    <property type="entry name" value="Lipase_GDSL_2"/>
    <property type="match status" value="1"/>
</dbReference>
<reference evidence="2 3" key="1">
    <citation type="submission" date="2017-11" db="EMBL/GenBank/DDBJ databases">
        <title>Genomic Encyclopedia of Archaeal and Bacterial Type Strains, Phase II (KMG-II): From Individual Species to Whole Genera.</title>
        <authorList>
            <person name="Goeker M."/>
        </authorList>
    </citation>
    <scope>NUCLEOTIDE SEQUENCE [LARGE SCALE GENOMIC DNA]</scope>
    <source>
        <strain evidence="2 3">DSM 27393</strain>
    </source>
</reference>
<dbReference type="EMBL" id="PGFF01000001">
    <property type="protein sequence ID" value="PJJ73656.1"/>
    <property type="molecule type" value="Genomic_DNA"/>
</dbReference>
<dbReference type="Proteomes" id="UP000228758">
    <property type="component" value="Unassembled WGS sequence"/>
</dbReference>
<gene>
    <name evidence="2" type="ORF">CLV46_3251</name>
</gene>
<dbReference type="InterPro" id="IPR013830">
    <property type="entry name" value="SGNH_hydro"/>
</dbReference>
<proteinExistence type="predicted"/>
<dbReference type="AlphaFoldDB" id="A0A2M9CP23"/>
<name>A0A2M9CP23_9MICO</name>
<dbReference type="SUPFAM" id="SSF52266">
    <property type="entry name" value="SGNH hydrolase"/>
    <property type="match status" value="1"/>
</dbReference>
<keyword evidence="3" id="KW-1185">Reference proteome</keyword>
<feature type="domain" description="SGNH hydrolase-type esterase" evidence="1">
    <location>
        <begin position="169"/>
        <end position="347"/>
    </location>
</feature>
<comment type="caution">
    <text evidence="2">The sequence shown here is derived from an EMBL/GenBank/DDBJ whole genome shotgun (WGS) entry which is preliminary data.</text>
</comment>
<evidence type="ECO:0000313" key="3">
    <source>
        <dbReference type="Proteomes" id="UP000228758"/>
    </source>
</evidence>
<evidence type="ECO:0000313" key="2">
    <source>
        <dbReference type="EMBL" id="PJJ73656.1"/>
    </source>
</evidence>
<organism evidence="2 3">
    <name type="scientific">Diaminobutyricimonas aerilata</name>
    <dbReference type="NCBI Taxonomy" id="1162967"/>
    <lineage>
        <taxon>Bacteria</taxon>
        <taxon>Bacillati</taxon>
        <taxon>Actinomycetota</taxon>
        <taxon>Actinomycetes</taxon>
        <taxon>Micrococcales</taxon>
        <taxon>Microbacteriaceae</taxon>
        <taxon>Diaminobutyricimonas</taxon>
    </lineage>
</organism>
<protein>
    <submittedName>
        <fullName evidence="2">Lysophospholipase L1-like esterase</fullName>
    </submittedName>
</protein>
<dbReference type="Gene3D" id="2.60.120.260">
    <property type="entry name" value="Galactose-binding domain-like"/>
    <property type="match status" value="1"/>
</dbReference>
<dbReference type="InterPro" id="IPR036514">
    <property type="entry name" value="SGNH_hydro_sf"/>
</dbReference>